<name>C6W4S3_DYAFD</name>
<dbReference type="SUPFAM" id="SSF48452">
    <property type="entry name" value="TPR-like"/>
    <property type="match status" value="1"/>
</dbReference>
<dbReference type="InterPro" id="IPR011990">
    <property type="entry name" value="TPR-like_helical_dom_sf"/>
</dbReference>
<dbReference type="Proteomes" id="UP000002011">
    <property type="component" value="Chromosome"/>
</dbReference>
<evidence type="ECO:0000259" key="6">
    <source>
        <dbReference type="Pfam" id="PF07980"/>
    </source>
</evidence>
<feature type="domain" description="SusD-like N-terminal" evidence="7">
    <location>
        <begin position="102"/>
        <end position="222"/>
    </location>
</feature>
<dbReference type="Pfam" id="PF14322">
    <property type="entry name" value="SusD-like_3"/>
    <property type="match status" value="1"/>
</dbReference>
<proteinExistence type="inferred from homology"/>
<evidence type="ECO:0000313" key="9">
    <source>
        <dbReference type="Proteomes" id="UP000002011"/>
    </source>
</evidence>
<evidence type="ECO:0000313" key="8">
    <source>
        <dbReference type="EMBL" id="ACT95897.1"/>
    </source>
</evidence>
<evidence type="ECO:0000256" key="1">
    <source>
        <dbReference type="ARBA" id="ARBA00004442"/>
    </source>
</evidence>
<dbReference type="HOGENOM" id="CLU_015553_0_0_10"/>
<dbReference type="STRING" id="471854.Dfer_4696"/>
<dbReference type="AlphaFoldDB" id="C6W4S3"/>
<protein>
    <submittedName>
        <fullName evidence="8">RagB/SusD domain protein</fullName>
    </submittedName>
</protein>
<reference evidence="8 9" key="1">
    <citation type="journal article" date="2009" name="Stand. Genomic Sci.">
        <title>Complete genome sequence of Dyadobacter fermentans type strain (NS114).</title>
        <authorList>
            <person name="Lang E."/>
            <person name="Lapidus A."/>
            <person name="Chertkov O."/>
            <person name="Brettin T."/>
            <person name="Detter J.C."/>
            <person name="Han C."/>
            <person name="Copeland A."/>
            <person name="Glavina Del Rio T."/>
            <person name="Nolan M."/>
            <person name="Chen F."/>
            <person name="Lucas S."/>
            <person name="Tice H."/>
            <person name="Cheng J.F."/>
            <person name="Land M."/>
            <person name="Hauser L."/>
            <person name="Chang Y.J."/>
            <person name="Jeffries C.D."/>
            <person name="Kopitz M."/>
            <person name="Bruce D."/>
            <person name="Goodwin L."/>
            <person name="Pitluck S."/>
            <person name="Ovchinnikova G."/>
            <person name="Pati A."/>
            <person name="Ivanova N."/>
            <person name="Mavrommatis K."/>
            <person name="Chen A."/>
            <person name="Palaniappan K."/>
            <person name="Chain P."/>
            <person name="Bristow J."/>
            <person name="Eisen J.A."/>
            <person name="Markowitz V."/>
            <person name="Hugenholtz P."/>
            <person name="Goker M."/>
            <person name="Rohde M."/>
            <person name="Kyrpides N.C."/>
            <person name="Klenk H.P."/>
        </authorList>
    </citation>
    <scope>NUCLEOTIDE SEQUENCE [LARGE SCALE GENOMIC DNA]</scope>
    <source>
        <strain evidence="9">ATCC 700827 / DSM 18053 / CIP 107007 / KCTC 52180 / NS114</strain>
    </source>
</reference>
<organism evidence="8 9">
    <name type="scientific">Dyadobacter fermentans (strain ATCC 700827 / DSM 18053 / CIP 107007 / KCTC 52180 / NS114)</name>
    <dbReference type="NCBI Taxonomy" id="471854"/>
    <lineage>
        <taxon>Bacteria</taxon>
        <taxon>Pseudomonadati</taxon>
        <taxon>Bacteroidota</taxon>
        <taxon>Cytophagia</taxon>
        <taxon>Cytophagales</taxon>
        <taxon>Spirosomataceae</taxon>
        <taxon>Dyadobacter</taxon>
    </lineage>
</organism>
<feature type="domain" description="RagB/SusD" evidence="6">
    <location>
        <begin position="302"/>
        <end position="637"/>
    </location>
</feature>
<keyword evidence="4" id="KW-0472">Membrane</keyword>
<evidence type="ECO:0000259" key="7">
    <source>
        <dbReference type="Pfam" id="PF14322"/>
    </source>
</evidence>
<sequence length="639" mass="71541">MKKIFQILSIAVLTLGWSCNDDDFLNRPPTGQLSEDQIWTDEGQVLSVLGDLYNRYVDIATFKTIRIDNNDVPGWTTVGDFNEAFWSEAGRYNVFQNSGWDLKSWSHWDYAYIREMNLFIQKCTAADKLSPAVRERYLAEARFLRASYYFELVKRMGGVPLILEPMVYDYSGDPSYLQHPRAKESEIYDFVIKEAEEIKDKLPATPGEKSRATKAAALAMEVRAALYAGSIAKYGVNTPAVSLPGGEVGIPANMANGYYTKALAAAKEIITGKAGVYALYTKKPDLSENFASIFYDKANNSEVIFVEDFKLQSGKVHYFTGWNQPRYGAEEEEGGRINPSLQFVEAFEKLDNTFAPIPTTNANGTPIYYTDQTDIFAGRDARLAGTVILPGTTFKSRKVDIWAGYQLANGTVISGDDRGAQKTLPGKTVPEQVVGFDGPIDGFEFTAQTGFYLRKYLDPVLGSGQRGVNSEVWLVRYRYAEVLLNAAEAAFELGQAAEAAGYMNQVRERAGLVKPLKGSDINFDRIVHERRVELAFEGHVLYDMKRWRIAHQIMDGNAITAAEVSKDLGKATKRNTQPWGLWSYKIYDPGSANNGKWIFKPVKLSRVTGSDRFQLGNYYSYIDDAIISNNPKLVRNPNQ</sequence>
<evidence type="ECO:0000256" key="4">
    <source>
        <dbReference type="ARBA" id="ARBA00023136"/>
    </source>
</evidence>
<dbReference type="Pfam" id="PF07980">
    <property type="entry name" value="SusD_RagB"/>
    <property type="match status" value="1"/>
</dbReference>
<dbReference type="Gene3D" id="1.25.40.390">
    <property type="match status" value="1"/>
</dbReference>
<dbReference type="GO" id="GO:0009279">
    <property type="term" value="C:cell outer membrane"/>
    <property type="evidence" value="ECO:0007669"/>
    <property type="project" value="UniProtKB-SubCell"/>
</dbReference>
<keyword evidence="5" id="KW-0998">Cell outer membrane</keyword>
<evidence type="ECO:0000256" key="3">
    <source>
        <dbReference type="ARBA" id="ARBA00022729"/>
    </source>
</evidence>
<dbReference type="InterPro" id="IPR033985">
    <property type="entry name" value="SusD-like_N"/>
</dbReference>
<dbReference type="EMBL" id="CP001619">
    <property type="protein sequence ID" value="ACT95897.1"/>
    <property type="molecule type" value="Genomic_DNA"/>
</dbReference>
<dbReference type="KEGG" id="dfe:Dfer_4696"/>
<keyword evidence="3" id="KW-0732">Signal</keyword>
<dbReference type="InterPro" id="IPR012944">
    <property type="entry name" value="SusD_RagB_dom"/>
</dbReference>
<evidence type="ECO:0000256" key="5">
    <source>
        <dbReference type="ARBA" id="ARBA00023237"/>
    </source>
</evidence>
<accession>C6W4S3</accession>
<dbReference type="RefSeq" id="WP_015814138.1">
    <property type="nucleotide sequence ID" value="NC_013037.1"/>
</dbReference>
<evidence type="ECO:0000256" key="2">
    <source>
        <dbReference type="ARBA" id="ARBA00006275"/>
    </source>
</evidence>
<comment type="similarity">
    <text evidence="2">Belongs to the SusD family.</text>
</comment>
<dbReference type="eggNOG" id="COG1435">
    <property type="taxonomic scope" value="Bacteria"/>
</dbReference>
<comment type="subcellular location">
    <subcellularLocation>
        <location evidence="1">Cell outer membrane</location>
    </subcellularLocation>
</comment>
<keyword evidence="9" id="KW-1185">Reference proteome</keyword>
<gene>
    <name evidence="8" type="ordered locus">Dfer_4696</name>
</gene>